<dbReference type="Proteomes" id="UP000607559">
    <property type="component" value="Unassembled WGS sequence"/>
</dbReference>
<keyword evidence="3" id="KW-0804">Transcription</keyword>
<dbReference type="InterPro" id="IPR011075">
    <property type="entry name" value="TetR_C"/>
</dbReference>
<evidence type="ECO:0000256" key="4">
    <source>
        <dbReference type="PROSITE-ProRule" id="PRU00335"/>
    </source>
</evidence>
<protein>
    <submittedName>
        <fullName evidence="6">TetR family transcriptional regulator</fullName>
    </submittedName>
</protein>
<dbReference type="InterPro" id="IPR001647">
    <property type="entry name" value="HTH_TetR"/>
</dbReference>
<dbReference type="AlphaFoldDB" id="A0A8J2UGA0"/>
<dbReference type="SUPFAM" id="SSF48498">
    <property type="entry name" value="Tetracyclin repressor-like, C-terminal domain"/>
    <property type="match status" value="1"/>
</dbReference>
<dbReference type="EMBL" id="BMJC01000004">
    <property type="protein sequence ID" value="GGB12700.1"/>
    <property type="molecule type" value="Genomic_DNA"/>
</dbReference>
<feature type="domain" description="HTH tetR-type" evidence="5">
    <location>
        <begin position="15"/>
        <end position="75"/>
    </location>
</feature>
<reference evidence="6" key="1">
    <citation type="journal article" date="2014" name="Int. J. Syst. Evol. Microbiol.">
        <title>Complete genome sequence of Corynebacterium casei LMG S-19264T (=DSM 44701T), isolated from a smear-ripened cheese.</title>
        <authorList>
            <consortium name="US DOE Joint Genome Institute (JGI-PGF)"/>
            <person name="Walter F."/>
            <person name="Albersmeier A."/>
            <person name="Kalinowski J."/>
            <person name="Ruckert C."/>
        </authorList>
    </citation>
    <scope>NUCLEOTIDE SEQUENCE</scope>
    <source>
        <strain evidence="6">CGMCC 1.15448</strain>
    </source>
</reference>
<keyword evidence="1" id="KW-0805">Transcription regulation</keyword>
<proteinExistence type="predicted"/>
<name>A0A8J2UGA0_9BACT</name>
<dbReference type="InterPro" id="IPR036271">
    <property type="entry name" value="Tet_transcr_reg_TetR-rel_C_sf"/>
</dbReference>
<dbReference type="PROSITE" id="PS50977">
    <property type="entry name" value="HTH_TETR_2"/>
    <property type="match status" value="1"/>
</dbReference>
<organism evidence="6 7">
    <name type="scientific">Puia dinghuensis</name>
    <dbReference type="NCBI Taxonomy" id="1792502"/>
    <lineage>
        <taxon>Bacteria</taxon>
        <taxon>Pseudomonadati</taxon>
        <taxon>Bacteroidota</taxon>
        <taxon>Chitinophagia</taxon>
        <taxon>Chitinophagales</taxon>
        <taxon>Chitinophagaceae</taxon>
        <taxon>Puia</taxon>
    </lineage>
</organism>
<comment type="caution">
    <text evidence="6">The sequence shown here is derived from an EMBL/GenBank/DDBJ whole genome shotgun (WGS) entry which is preliminary data.</text>
</comment>
<evidence type="ECO:0000313" key="7">
    <source>
        <dbReference type="Proteomes" id="UP000607559"/>
    </source>
</evidence>
<dbReference type="PANTHER" id="PTHR47506">
    <property type="entry name" value="TRANSCRIPTIONAL REGULATORY PROTEIN"/>
    <property type="match status" value="1"/>
</dbReference>
<sequence>MERKFQTPSMPKTKQFDETEVLRKARNVFWVKGYNGTSMDELVRATGLSRSSIYDTFGDKHGLFVRSIQLYGQEEREALAKIMQNDFSPKKKIHLLFKGMIGDILEDKDNKGCFIVNIITELSCLDKQVTAMASEEMARSEEALFQWVRQGQAAGEINKSHSARTLARHLQNTIYGLRVTGKAGANRAILEDIAKAALSVLD</sequence>
<keyword evidence="2 4" id="KW-0238">DNA-binding</keyword>
<dbReference type="Gene3D" id="1.10.357.10">
    <property type="entry name" value="Tetracycline Repressor, domain 2"/>
    <property type="match status" value="1"/>
</dbReference>
<keyword evidence="7" id="KW-1185">Reference proteome</keyword>
<dbReference type="GO" id="GO:0003677">
    <property type="term" value="F:DNA binding"/>
    <property type="evidence" value="ECO:0007669"/>
    <property type="project" value="UniProtKB-UniRule"/>
</dbReference>
<evidence type="ECO:0000256" key="3">
    <source>
        <dbReference type="ARBA" id="ARBA00023163"/>
    </source>
</evidence>
<accession>A0A8J2UGA0</accession>
<evidence type="ECO:0000313" key="6">
    <source>
        <dbReference type="EMBL" id="GGB12700.1"/>
    </source>
</evidence>
<dbReference type="PANTHER" id="PTHR47506:SF1">
    <property type="entry name" value="HTH-TYPE TRANSCRIPTIONAL REGULATOR YJDC"/>
    <property type="match status" value="1"/>
</dbReference>
<reference evidence="6" key="2">
    <citation type="submission" date="2020-09" db="EMBL/GenBank/DDBJ databases">
        <authorList>
            <person name="Sun Q."/>
            <person name="Zhou Y."/>
        </authorList>
    </citation>
    <scope>NUCLEOTIDE SEQUENCE</scope>
    <source>
        <strain evidence="6">CGMCC 1.15448</strain>
    </source>
</reference>
<evidence type="ECO:0000259" key="5">
    <source>
        <dbReference type="PROSITE" id="PS50977"/>
    </source>
</evidence>
<dbReference type="SUPFAM" id="SSF46689">
    <property type="entry name" value="Homeodomain-like"/>
    <property type="match status" value="1"/>
</dbReference>
<evidence type="ECO:0000256" key="1">
    <source>
        <dbReference type="ARBA" id="ARBA00023015"/>
    </source>
</evidence>
<dbReference type="InterPro" id="IPR009057">
    <property type="entry name" value="Homeodomain-like_sf"/>
</dbReference>
<feature type="DNA-binding region" description="H-T-H motif" evidence="4">
    <location>
        <begin position="38"/>
        <end position="57"/>
    </location>
</feature>
<dbReference type="Gene3D" id="1.10.10.60">
    <property type="entry name" value="Homeodomain-like"/>
    <property type="match status" value="1"/>
</dbReference>
<dbReference type="Pfam" id="PF16925">
    <property type="entry name" value="TetR_C_13"/>
    <property type="match status" value="1"/>
</dbReference>
<dbReference type="Pfam" id="PF00440">
    <property type="entry name" value="TetR_N"/>
    <property type="match status" value="1"/>
</dbReference>
<evidence type="ECO:0000256" key="2">
    <source>
        <dbReference type="ARBA" id="ARBA00023125"/>
    </source>
</evidence>
<gene>
    <name evidence="6" type="ORF">GCM10011511_40430</name>
</gene>